<evidence type="ECO:0000259" key="11">
    <source>
        <dbReference type="PROSITE" id="PS51779"/>
    </source>
</evidence>
<evidence type="ECO:0000256" key="2">
    <source>
        <dbReference type="ARBA" id="ARBA00010248"/>
    </source>
</evidence>
<dbReference type="Pfam" id="PF17243">
    <property type="entry name" value="POTRA_TamA_1"/>
    <property type="match status" value="1"/>
</dbReference>
<proteinExistence type="inferred from homology"/>
<evidence type="ECO:0000256" key="5">
    <source>
        <dbReference type="ARBA" id="ARBA00022692"/>
    </source>
</evidence>
<evidence type="ECO:0000256" key="6">
    <source>
        <dbReference type="ARBA" id="ARBA00022729"/>
    </source>
</evidence>
<comment type="similarity">
    <text evidence="2">Belongs to the TamA family.</text>
</comment>
<comment type="caution">
    <text evidence="12">The sequence shown here is derived from an EMBL/GenBank/DDBJ whole genome shotgun (WGS) entry which is preliminary data.</text>
</comment>
<keyword evidence="5" id="KW-0812">Transmembrane</keyword>
<dbReference type="InterPro" id="IPR034746">
    <property type="entry name" value="POTRA"/>
</dbReference>
<dbReference type="PROSITE" id="PS51779">
    <property type="entry name" value="POTRA"/>
    <property type="match status" value="1"/>
</dbReference>
<dbReference type="PATRIC" id="fig|1747903.4.peg.514"/>
<dbReference type="PANTHER" id="PTHR12815:SF47">
    <property type="entry name" value="TRANSLOCATION AND ASSEMBLY MODULE SUBUNIT TAMA"/>
    <property type="match status" value="1"/>
</dbReference>
<dbReference type="PANTHER" id="PTHR12815">
    <property type="entry name" value="SORTING AND ASSEMBLY MACHINERY SAMM50 PROTEIN FAMILY MEMBER"/>
    <property type="match status" value="1"/>
</dbReference>
<name>A0A1A7BWX9_9BURK</name>
<gene>
    <name evidence="12" type="ORF">ASR47_100271</name>
</gene>
<feature type="domain" description="POTRA" evidence="11">
    <location>
        <begin position="270"/>
        <end position="338"/>
    </location>
</feature>
<keyword evidence="7" id="KW-0472">Membrane</keyword>
<evidence type="ECO:0000256" key="9">
    <source>
        <dbReference type="ARBA" id="ARBA00033063"/>
    </source>
</evidence>
<comment type="subcellular location">
    <subcellularLocation>
        <location evidence="1">Cell outer membrane</location>
    </subcellularLocation>
</comment>
<keyword evidence="8" id="KW-0998">Cell outer membrane</keyword>
<evidence type="ECO:0000313" key="12">
    <source>
        <dbReference type="EMBL" id="OBV37020.1"/>
    </source>
</evidence>
<organism evidence="12 13">
    <name type="scientific">Janthinobacterium psychrotolerans</name>
    <dbReference type="NCBI Taxonomy" id="1747903"/>
    <lineage>
        <taxon>Bacteria</taxon>
        <taxon>Pseudomonadati</taxon>
        <taxon>Pseudomonadota</taxon>
        <taxon>Betaproteobacteria</taxon>
        <taxon>Burkholderiales</taxon>
        <taxon>Oxalobacteraceae</taxon>
        <taxon>Janthinobacterium</taxon>
    </lineage>
</organism>
<dbReference type="GO" id="GO:0009279">
    <property type="term" value="C:cell outer membrane"/>
    <property type="evidence" value="ECO:0007669"/>
    <property type="project" value="UniProtKB-SubCell"/>
</dbReference>
<dbReference type="Gene3D" id="2.40.160.50">
    <property type="entry name" value="membrane protein fhac: a member of the omp85/tpsb transporter family"/>
    <property type="match status" value="1"/>
</dbReference>
<comment type="subunit">
    <text evidence="10">Interacts with TamB to form the translocation and assembly module (TAM).</text>
</comment>
<dbReference type="Pfam" id="PF01103">
    <property type="entry name" value="Omp85"/>
    <property type="match status" value="1"/>
</dbReference>
<dbReference type="InterPro" id="IPR035243">
    <property type="entry name" value="TamA_POTRA_Dom_1"/>
</dbReference>
<evidence type="ECO:0000256" key="8">
    <source>
        <dbReference type="ARBA" id="ARBA00023237"/>
    </source>
</evidence>
<protein>
    <recommendedName>
        <fullName evidence="3">Translocation and assembly module subunit TamA</fullName>
    </recommendedName>
    <alternativeName>
        <fullName evidence="9">Autotransporter assembly factor TamA</fullName>
    </alternativeName>
</protein>
<keyword evidence="4" id="KW-1134">Transmembrane beta strand</keyword>
<sequence length="676" mass="73430">MFSARPLAHLATGKAIQPRILAQLVAKVMGQLTLAAAGGAILTLPMAHAYAQEAVAAPLPATADVVQDTPADTVAAPPADEPVADTAPVAPALQYDVRVNAPGDLDELLEKNLDLERFRGNPRMDREQLQRLVRDAPEQVKDLVATAGFYTPVVTVNVDTAGSRPVVTVNVEPGEAVVVDKVELELRGFDPTPPLAASEPYDTEGLKRRWPLKTGAIFRQAEWESAKRALLREVVQTRYPRAQLVDTQAVVDPETHKASLLVILSSGPELRFGELRIEGLKRYDPAIIRNLNKIRPGEYYSESALQLYQARLQDTGYFASVEVSADMSSILNEQIEAGQAVQEGETVASAQASRGPAPQLPLVVRVTENKQQNVSAGIGFSTNTGNRAQLNYDNLNVWGTRFKSAITMETKKQTAHANFYFPTTERGYNDSVGASFERSDISNEITAVSTIAAKRNWGGTNLERSLTFEFLSEDKTVVGLEQTRSKSLPLTYAITKRSLDSLLFPTKGYVINAQVGGALLPVLTDERFVRVSGKGVYYKPLGEKGELIVRGEMGALGSKEKKGVPAVYLFRAGGDQSVRGYAYQELGVKEGDATVGGRYLATASAEYQYWFKPKWAIAAFYDAGNAADSVKDALELKSGYGLGGRYKSPVGPINVDVAYGHAVHAFRLHFSLGFTF</sequence>
<dbReference type="STRING" id="1747903.ASR47_100271"/>
<dbReference type="AlphaFoldDB" id="A0A1A7BWX9"/>
<keyword evidence="13" id="KW-1185">Reference proteome</keyword>
<dbReference type="Proteomes" id="UP000092713">
    <property type="component" value="Unassembled WGS sequence"/>
</dbReference>
<evidence type="ECO:0000256" key="10">
    <source>
        <dbReference type="ARBA" id="ARBA00093548"/>
    </source>
</evidence>
<dbReference type="EMBL" id="LOCQ01000061">
    <property type="protein sequence ID" value="OBV37020.1"/>
    <property type="molecule type" value="Genomic_DNA"/>
</dbReference>
<dbReference type="Gene3D" id="3.10.20.310">
    <property type="entry name" value="membrane protein fhac"/>
    <property type="match status" value="2"/>
</dbReference>
<evidence type="ECO:0000313" key="13">
    <source>
        <dbReference type="Proteomes" id="UP000092713"/>
    </source>
</evidence>
<dbReference type="InterPro" id="IPR000184">
    <property type="entry name" value="Bac_surfAg_D15"/>
</dbReference>
<reference evidence="12 13" key="1">
    <citation type="submission" date="2016-04" db="EMBL/GenBank/DDBJ databases">
        <title>Draft genome sequence of Janthinobacterium psychrotolerans sp. nov., isolated from freshwater sediments in Denmark.</title>
        <authorList>
            <person name="Gong X."/>
            <person name="Skrivergaard S."/>
            <person name="Korsgaard B.S."/>
            <person name="Schreiber L."/>
            <person name="Marshall I.P."/>
            <person name="Finster K."/>
            <person name="Schramm A."/>
        </authorList>
    </citation>
    <scope>NUCLEOTIDE SEQUENCE [LARGE SCALE GENOMIC DNA]</scope>
    <source>
        <strain evidence="12 13">S3-2</strain>
    </source>
</reference>
<dbReference type="InterPro" id="IPR039910">
    <property type="entry name" value="D15-like"/>
</dbReference>
<evidence type="ECO:0000256" key="3">
    <source>
        <dbReference type="ARBA" id="ARBA00015419"/>
    </source>
</evidence>
<evidence type="ECO:0000256" key="7">
    <source>
        <dbReference type="ARBA" id="ARBA00023136"/>
    </source>
</evidence>
<evidence type="ECO:0000256" key="4">
    <source>
        <dbReference type="ARBA" id="ARBA00022452"/>
    </source>
</evidence>
<dbReference type="Pfam" id="PF07244">
    <property type="entry name" value="POTRA"/>
    <property type="match status" value="1"/>
</dbReference>
<evidence type="ECO:0000256" key="1">
    <source>
        <dbReference type="ARBA" id="ARBA00004442"/>
    </source>
</evidence>
<dbReference type="InterPro" id="IPR010827">
    <property type="entry name" value="BamA/TamA_POTRA"/>
</dbReference>
<accession>A0A1A7BWX9</accession>
<keyword evidence="6" id="KW-0732">Signal</keyword>